<proteinExistence type="predicted"/>
<organism evidence="1 2">
    <name type="scientific">Podarcis lilfordi</name>
    <name type="common">Lilford's wall lizard</name>
    <dbReference type="NCBI Taxonomy" id="74358"/>
    <lineage>
        <taxon>Eukaryota</taxon>
        <taxon>Metazoa</taxon>
        <taxon>Chordata</taxon>
        <taxon>Craniata</taxon>
        <taxon>Vertebrata</taxon>
        <taxon>Euteleostomi</taxon>
        <taxon>Lepidosauria</taxon>
        <taxon>Squamata</taxon>
        <taxon>Bifurcata</taxon>
        <taxon>Unidentata</taxon>
        <taxon>Episquamata</taxon>
        <taxon>Laterata</taxon>
        <taxon>Lacertibaenia</taxon>
        <taxon>Lacertidae</taxon>
        <taxon>Podarcis</taxon>
    </lineage>
</organism>
<accession>A0AA35NUF1</accession>
<sequence length="137" mass="15284">MANECTSIQYRSSPEKTIIKVESNGAKELLTSELLQPIVFTQQKGLQLQSFDEAAALLKVDRQTSLQPASLTHSTRRRQTTVQLLEKEAAVAAAEEGDTVCRGQETKEQALYPEMEKYRDLQAPSVLESMKAVENLE</sequence>
<evidence type="ECO:0000313" key="2">
    <source>
        <dbReference type="Proteomes" id="UP001178461"/>
    </source>
</evidence>
<keyword evidence="2" id="KW-1185">Reference proteome</keyword>
<name>A0AA35NUF1_9SAUR</name>
<reference evidence="1" key="1">
    <citation type="submission" date="2022-12" db="EMBL/GenBank/DDBJ databases">
        <authorList>
            <person name="Alioto T."/>
            <person name="Alioto T."/>
            <person name="Gomez Garrido J."/>
        </authorList>
    </citation>
    <scope>NUCLEOTIDE SEQUENCE</scope>
</reference>
<dbReference type="EMBL" id="OX395126">
    <property type="protein sequence ID" value="CAI5761935.1"/>
    <property type="molecule type" value="Genomic_DNA"/>
</dbReference>
<protein>
    <submittedName>
        <fullName evidence="1">Uncharacterized protein</fullName>
    </submittedName>
</protein>
<gene>
    <name evidence="1" type="ORF">PODLI_1B026648</name>
</gene>
<evidence type="ECO:0000313" key="1">
    <source>
        <dbReference type="EMBL" id="CAI5761935.1"/>
    </source>
</evidence>
<dbReference type="AlphaFoldDB" id="A0AA35NUF1"/>
<dbReference type="Proteomes" id="UP001178461">
    <property type="component" value="Chromosome 1"/>
</dbReference>